<dbReference type="Pfam" id="PF03564">
    <property type="entry name" value="DUF1759"/>
    <property type="match status" value="1"/>
</dbReference>
<dbReference type="InterPro" id="IPR000477">
    <property type="entry name" value="RT_dom"/>
</dbReference>
<gene>
    <name evidence="3" type="ORF">HOLleu_04332</name>
</gene>
<name>A0A9Q1CT50_HOLLE</name>
<dbReference type="Pfam" id="PF00078">
    <property type="entry name" value="RVT_1"/>
    <property type="match status" value="1"/>
</dbReference>
<keyword evidence="1" id="KW-0175">Coiled coil</keyword>
<dbReference type="Gene3D" id="3.30.70.270">
    <property type="match status" value="1"/>
</dbReference>
<accession>A0A9Q1CT50</accession>
<evidence type="ECO:0000256" key="1">
    <source>
        <dbReference type="SAM" id="Coils"/>
    </source>
</evidence>
<feature type="coiled-coil region" evidence="1">
    <location>
        <begin position="11"/>
        <end position="55"/>
    </location>
</feature>
<keyword evidence="4" id="KW-1185">Reference proteome</keyword>
<dbReference type="Proteomes" id="UP001152320">
    <property type="component" value="Chromosome 1"/>
</dbReference>
<dbReference type="InterPro" id="IPR005312">
    <property type="entry name" value="DUF1759"/>
</dbReference>
<reference evidence="3" key="1">
    <citation type="submission" date="2021-10" db="EMBL/GenBank/DDBJ databases">
        <title>Tropical sea cucumber genome reveals ecological adaptation and Cuvierian tubules defense mechanism.</title>
        <authorList>
            <person name="Chen T."/>
        </authorList>
    </citation>
    <scope>NUCLEOTIDE SEQUENCE</scope>
    <source>
        <strain evidence="3">Nanhai2018</strain>
        <tissue evidence="3">Muscle</tissue>
    </source>
</reference>
<dbReference type="OrthoDB" id="416987at2759"/>
<sequence>MDIVKVEGVTVEEINLRVEEFDKRLKALDEIQEQIQELITEEDDLLKEIEQASTVRNKALFCKSEAVRVIGQIKASSTGPSVSTGKSLSSTRLPKLELPKFSGDITTWQTFWDKFVAIVDNSDIPVINKFTYLQSLLEGDALLSIQGLSLTDSHYRLACDILKERSTPISSECTVTELWKLRDDLNVHIRSLESLGVDDKTYGLFLTPLILSRLPEDIRLEWSRNGEGKESDLRFLMEFLQTEIQRRERLDGGPVAQETKFGWVVSGSWKGNTAGTHGVNCAHQLVCLNDVPELDFQRIWEIEENGVGPIETGNKCIDPVWQNFQNSVSYIKDEGRYEVSLPWKNEYVASRLLNNEKLAKRRLGALSKRLSRNSELHEAYDKALLDMEQDGIIEEVPTNELCTSNPVFYLPHRPVVRDSSLTTKVRPVFDASAKGFNNLSLNDCLEAGPCLLGNLVEILIRFRRWPIAITADITKAFLQIKVRKQDQDVHRFLWTHEGETRVMRFVRVPFGNKSSPFLLNATIKYHLSNYPPSTAKTELEENLYCDDLLTGADTAKEGYALFKESRVAGFVPSGINEEVMEVNKQDLTEREIVRQTRLDELWAMWSKDYLRNLPPALKEFVPRCNLKKLHDLEISDAESSQAKKEALQDVHGKGLSEKSSHVVTQAGRVAGFVPSGINEEVMEVNKQDLTEREIVRQTRLDELWAMWSKDYLRNLPPALRNLYLVVI</sequence>
<dbReference type="SUPFAM" id="SSF56672">
    <property type="entry name" value="DNA/RNA polymerases"/>
    <property type="match status" value="1"/>
</dbReference>
<proteinExistence type="predicted"/>
<evidence type="ECO:0000313" key="3">
    <source>
        <dbReference type="EMBL" id="KAJ8050943.1"/>
    </source>
</evidence>
<dbReference type="InterPro" id="IPR043128">
    <property type="entry name" value="Rev_trsase/Diguanyl_cyclase"/>
</dbReference>
<evidence type="ECO:0000313" key="4">
    <source>
        <dbReference type="Proteomes" id="UP001152320"/>
    </source>
</evidence>
<protein>
    <recommendedName>
        <fullName evidence="2">Reverse transcriptase domain-containing protein</fullName>
    </recommendedName>
</protein>
<dbReference type="AlphaFoldDB" id="A0A9Q1CT50"/>
<dbReference type="PANTHER" id="PTHR47331:SF5">
    <property type="entry name" value="RIBONUCLEASE H"/>
    <property type="match status" value="1"/>
</dbReference>
<dbReference type="PANTHER" id="PTHR47331">
    <property type="entry name" value="PHD-TYPE DOMAIN-CONTAINING PROTEIN"/>
    <property type="match status" value="1"/>
</dbReference>
<feature type="domain" description="Reverse transcriptase" evidence="2">
    <location>
        <begin position="467"/>
        <end position="557"/>
    </location>
</feature>
<organism evidence="3 4">
    <name type="scientific">Holothuria leucospilota</name>
    <name type="common">Black long sea cucumber</name>
    <name type="synonym">Mertensiothuria leucospilota</name>
    <dbReference type="NCBI Taxonomy" id="206669"/>
    <lineage>
        <taxon>Eukaryota</taxon>
        <taxon>Metazoa</taxon>
        <taxon>Echinodermata</taxon>
        <taxon>Eleutherozoa</taxon>
        <taxon>Echinozoa</taxon>
        <taxon>Holothuroidea</taxon>
        <taxon>Aspidochirotacea</taxon>
        <taxon>Aspidochirotida</taxon>
        <taxon>Holothuriidae</taxon>
        <taxon>Holothuria</taxon>
    </lineage>
</organism>
<dbReference type="InterPro" id="IPR043502">
    <property type="entry name" value="DNA/RNA_pol_sf"/>
</dbReference>
<evidence type="ECO:0000259" key="2">
    <source>
        <dbReference type="Pfam" id="PF00078"/>
    </source>
</evidence>
<comment type="caution">
    <text evidence="3">The sequence shown here is derived from an EMBL/GenBank/DDBJ whole genome shotgun (WGS) entry which is preliminary data.</text>
</comment>
<dbReference type="EMBL" id="JAIZAY010000001">
    <property type="protein sequence ID" value="KAJ8050943.1"/>
    <property type="molecule type" value="Genomic_DNA"/>
</dbReference>
<dbReference type="Gene3D" id="3.10.10.10">
    <property type="entry name" value="HIV Type 1 Reverse Transcriptase, subunit A, domain 1"/>
    <property type="match status" value="1"/>
</dbReference>